<accession>E6VU86</accession>
<evidence type="ECO:0000313" key="1">
    <source>
        <dbReference type="EMBL" id="ADU63393.1"/>
    </source>
</evidence>
<dbReference type="HOGENOM" id="CLU_119472_0_0_7"/>
<dbReference type="InterPro" id="IPR010877">
    <property type="entry name" value="Phage_Mu_Gp46"/>
</dbReference>
<dbReference type="EMBL" id="CP002431">
    <property type="protein sequence ID" value="ADU63393.1"/>
    <property type="molecule type" value="Genomic_DNA"/>
</dbReference>
<dbReference type="KEGG" id="das:Daes_2388"/>
<name>E6VU86_PSEA9</name>
<reference evidence="1 2" key="2">
    <citation type="journal article" date="2014" name="Genome Announc.">
        <title>Complete Genome Sequence of the Subsurface, Mesophilic Sulfate-Reducing Bacterium Desulfovibrio aespoeensis Aspo-2.</title>
        <authorList>
            <person name="Pedersen K."/>
            <person name="Bengtsson A."/>
            <person name="Edlund J."/>
            <person name="Rabe L."/>
            <person name="Hazen T."/>
            <person name="Chakraborty R."/>
            <person name="Goodwin L."/>
            <person name="Shapiro N."/>
        </authorList>
    </citation>
    <scope>NUCLEOTIDE SEQUENCE [LARGE SCALE GENOMIC DNA]</scope>
    <source>
        <strain evidence="2">ATCC 700646 / DSM 10631 / Aspo-2</strain>
    </source>
</reference>
<keyword evidence="2" id="KW-1185">Reference proteome</keyword>
<dbReference type="eggNOG" id="COG4381">
    <property type="taxonomic scope" value="Bacteria"/>
</dbReference>
<dbReference type="Proteomes" id="UP000002191">
    <property type="component" value="Chromosome"/>
</dbReference>
<proteinExistence type="predicted"/>
<protein>
    <submittedName>
        <fullName evidence="1">GP46 family protein</fullName>
    </submittedName>
</protein>
<organism evidence="1 2">
    <name type="scientific">Pseudodesulfovibrio aespoeensis (strain ATCC 700646 / DSM 10631 / Aspo-2)</name>
    <name type="common">Desulfovibrio aespoeensis</name>
    <dbReference type="NCBI Taxonomy" id="643562"/>
    <lineage>
        <taxon>Bacteria</taxon>
        <taxon>Pseudomonadati</taxon>
        <taxon>Thermodesulfobacteriota</taxon>
        <taxon>Desulfovibrionia</taxon>
        <taxon>Desulfovibrionales</taxon>
        <taxon>Desulfovibrionaceae</taxon>
    </lineage>
</organism>
<dbReference type="RefSeq" id="WP_013515305.1">
    <property type="nucleotide sequence ID" value="NC_014844.1"/>
</dbReference>
<dbReference type="AlphaFoldDB" id="E6VU86"/>
<dbReference type="OrthoDB" id="5677166at2"/>
<gene>
    <name evidence="1" type="ordered locus">Daes_2388</name>
</gene>
<dbReference type="Pfam" id="PF07409">
    <property type="entry name" value="GP46"/>
    <property type="match status" value="1"/>
</dbReference>
<evidence type="ECO:0000313" key="2">
    <source>
        <dbReference type="Proteomes" id="UP000002191"/>
    </source>
</evidence>
<dbReference type="STRING" id="643562.Daes_2388"/>
<sequence length="146" mass="16398">MDVRLIWKEMGADLALEGLDLVRDDGLQTAVVLSLFIDRRAEADDVIPDGTGDRRGWWGDTYPDIIGDKYGSRLWLLSREKQLPRVLVRARAYAEEALAWMLDDGVARAVRVEASFVRTGVLGLRVVIERTDGSDAVYTFATLWEA</sequence>
<reference evidence="2" key="1">
    <citation type="submission" date="2010-12" db="EMBL/GenBank/DDBJ databases">
        <title>Complete sequence of Desulfovibrio aespoeensis Aspo-2.</title>
        <authorList>
            <consortium name="US DOE Joint Genome Institute"/>
            <person name="Lucas S."/>
            <person name="Copeland A."/>
            <person name="Lapidus A."/>
            <person name="Cheng J.-F."/>
            <person name="Goodwin L."/>
            <person name="Pitluck S."/>
            <person name="Chertkov O."/>
            <person name="Misra M."/>
            <person name="Detter J.C."/>
            <person name="Han C."/>
            <person name="Tapia R."/>
            <person name="Land M."/>
            <person name="Hauser L."/>
            <person name="Kyrpides N."/>
            <person name="Ivanova N."/>
            <person name="Ovchinnikova G."/>
            <person name="Pedersen K."/>
            <person name="Jagevall S."/>
            <person name="Hazen T."/>
            <person name="Woyke T."/>
        </authorList>
    </citation>
    <scope>NUCLEOTIDE SEQUENCE [LARGE SCALE GENOMIC DNA]</scope>
    <source>
        <strain evidence="2">ATCC 700646 / DSM 10631 / Aspo-2</strain>
    </source>
</reference>